<dbReference type="FunCoup" id="A0A6J2XWC2">
    <property type="interactions" value="8"/>
</dbReference>
<gene>
    <name evidence="3" type="primary">LOC115881641</name>
</gene>
<dbReference type="KEGG" id="soy:115881641"/>
<keyword evidence="2" id="KW-1185">Reference proteome</keyword>
<feature type="signal peptide" evidence="1">
    <location>
        <begin position="1"/>
        <end position="24"/>
    </location>
</feature>
<name>A0A6J2XWC2_SITOR</name>
<organism evidence="2 3">
    <name type="scientific">Sitophilus oryzae</name>
    <name type="common">Rice weevil</name>
    <name type="synonym">Curculio oryzae</name>
    <dbReference type="NCBI Taxonomy" id="7048"/>
    <lineage>
        <taxon>Eukaryota</taxon>
        <taxon>Metazoa</taxon>
        <taxon>Ecdysozoa</taxon>
        <taxon>Arthropoda</taxon>
        <taxon>Hexapoda</taxon>
        <taxon>Insecta</taxon>
        <taxon>Pterygota</taxon>
        <taxon>Neoptera</taxon>
        <taxon>Endopterygota</taxon>
        <taxon>Coleoptera</taxon>
        <taxon>Polyphaga</taxon>
        <taxon>Cucujiformia</taxon>
        <taxon>Curculionidae</taxon>
        <taxon>Dryophthorinae</taxon>
        <taxon>Sitophilus</taxon>
    </lineage>
</organism>
<dbReference type="GeneID" id="115881641"/>
<evidence type="ECO:0000313" key="2">
    <source>
        <dbReference type="Proteomes" id="UP000504635"/>
    </source>
</evidence>
<dbReference type="InParanoid" id="A0A6J2XWC2"/>
<proteinExistence type="predicted"/>
<accession>A0A6J2XWC2</accession>
<dbReference type="OrthoDB" id="6623312at2759"/>
<dbReference type="RefSeq" id="XP_030755065.1">
    <property type="nucleotide sequence ID" value="XM_030899205.1"/>
</dbReference>
<dbReference type="Proteomes" id="UP000504635">
    <property type="component" value="Unplaced"/>
</dbReference>
<sequence>MPSLTLRNGLILLSLVLHVTNTHQNDNLEYKKSLKDDISRTKRATKKGFFKTLFSVAGEQYQDTRDTFGKVNNLINDNFLPEHQPVVETTTKPSNPNVTTTAAPFKITRSEFNRIIRRNLRGLVRLFNIELQDALNQSKKNKAEYDKQVSKEVSKFL</sequence>
<evidence type="ECO:0000256" key="1">
    <source>
        <dbReference type="SAM" id="SignalP"/>
    </source>
</evidence>
<feature type="chain" id="PRO_5026981696" evidence="1">
    <location>
        <begin position="25"/>
        <end position="157"/>
    </location>
</feature>
<protein>
    <submittedName>
        <fullName evidence="3">Uncharacterized protein LOC115881641</fullName>
    </submittedName>
</protein>
<dbReference type="AlphaFoldDB" id="A0A6J2XWC2"/>
<keyword evidence="1" id="KW-0732">Signal</keyword>
<evidence type="ECO:0000313" key="3">
    <source>
        <dbReference type="RefSeq" id="XP_030755065.1"/>
    </source>
</evidence>
<reference evidence="3" key="1">
    <citation type="submission" date="2025-08" db="UniProtKB">
        <authorList>
            <consortium name="RefSeq"/>
        </authorList>
    </citation>
    <scope>IDENTIFICATION</scope>
    <source>
        <tissue evidence="3">Gonads</tissue>
    </source>
</reference>